<name>A0A1V6YE19_PENNA</name>
<sequence length="150" mass="16123">MHFQALPILAAVLALSNPVFGKVSCYTTGAAVWSSASGDDHNRSEAAHAIDTWCNDIAPSTFKGGQQVKQCLEVDTGYAPNVMLRMKNGKSGDAVLEIDTCKKLLKDIVDSCEKGGQDDNSDGWRPREELRNQDFRASVATAFAATSPAM</sequence>
<dbReference type="InterPro" id="IPR054443">
    <property type="entry name" value="Y3-like_dom"/>
</dbReference>
<feature type="signal peptide" evidence="1">
    <location>
        <begin position="1"/>
        <end position="21"/>
    </location>
</feature>
<dbReference type="Proteomes" id="UP000191691">
    <property type="component" value="Unassembled WGS sequence"/>
</dbReference>
<keyword evidence="1" id="KW-0732">Signal</keyword>
<evidence type="ECO:0000313" key="4">
    <source>
        <dbReference type="Proteomes" id="UP000191691"/>
    </source>
</evidence>
<dbReference type="OMA" id="WCNDIAP"/>
<dbReference type="Pfam" id="PF22803">
    <property type="entry name" value="GBD_Y3"/>
    <property type="match status" value="1"/>
</dbReference>
<organism evidence="3 4">
    <name type="scientific">Penicillium nalgiovense</name>
    <dbReference type="NCBI Taxonomy" id="60175"/>
    <lineage>
        <taxon>Eukaryota</taxon>
        <taxon>Fungi</taxon>
        <taxon>Dikarya</taxon>
        <taxon>Ascomycota</taxon>
        <taxon>Pezizomycotina</taxon>
        <taxon>Eurotiomycetes</taxon>
        <taxon>Eurotiomycetidae</taxon>
        <taxon>Eurotiales</taxon>
        <taxon>Aspergillaceae</taxon>
        <taxon>Penicillium</taxon>
    </lineage>
</organism>
<evidence type="ECO:0000256" key="1">
    <source>
        <dbReference type="SAM" id="SignalP"/>
    </source>
</evidence>
<evidence type="ECO:0000259" key="2">
    <source>
        <dbReference type="Pfam" id="PF22803"/>
    </source>
</evidence>
<dbReference type="EMBL" id="MOOB01000023">
    <property type="protein sequence ID" value="OQE85729.1"/>
    <property type="molecule type" value="Genomic_DNA"/>
</dbReference>
<evidence type="ECO:0000313" key="3">
    <source>
        <dbReference type="EMBL" id="OQE85729.1"/>
    </source>
</evidence>
<comment type="caution">
    <text evidence="3">The sequence shown here is derived from an EMBL/GenBank/DDBJ whole genome shotgun (WGS) entry which is preliminary data.</text>
</comment>
<dbReference type="AlphaFoldDB" id="A0A1V6YE19"/>
<feature type="chain" id="PRO_5013003393" description="Glycan binding protein Y3-like domain-containing protein" evidence="1">
    <location>
        <begin position="22"/>
        <end position="150"/>
    </location>
</feature>
<accession>A0A1V6YE19</accession>
<reference evidence="4" key="1">
    <citation type="journal article" date="2017" name="Nat. Microbiol.">
        <title>Global analysis of biosynthetic gene clusters reveals vast potential of secondary metabolite production in Penicillium species.</title>
        <authorList>
            <person name="Nielsen J.C."/>
            <person name="Grijseels S."/>
            <person name="Prigent S."/>
            <person name="Ji B."/>
            <person name="Dainat J."/>
            <person name="Nielsen K.F."/>
            <person name="Frisvad J.C."/>
            <person name="Workman M."/>
            <person name="Nielsen J."/>
        </authorList>
    </citation>
    <scope>NUCLEOTIDE SEQUENCE [LARGE SCALE GENOMIC DNA]</scope>
    <source>
        <strain evidence="4">IBT 13039</strain>
    </source>
</reference>
<protein>
    <recommendedName>
        <fullName evidence="2">Glycan binding protein Y3-like domain-containing protein</fullName>
    </recommendedName>
</protein>
<proteinExistence type="predicted"/>
<keyword evidence="4" id="KW-1185">Reference proteome</keyword>
<feature type="domain" description="Glycan binding protein Y3-like" evidence="2">
    <location>
        <begin position="48"/>
        <end position="120"/>
    </location>
</feature>
<gene>
    <name evidence="3" type="ORF">PENNAL_c0023G11392</name>
</gene>